<dbReference type="PANTHER" id="PTHR13161">
    <property type="entry name" value="SPLICING FACTOR SUPPRESSOR OF WHITE APRICOT"/>
    <property type="match status" value="1"/>
</dbReference>
<comment type="caution">
    <text evidence="9">The sequence shown here is derived from an EMBL/GenBank/DDBJ whole genome shotgun (WGS) entry which is preliminary data.</text>
</comment>
<feature type="domain" description="SURP motif" evidence="8">
    <location>
        <begin position="346"/>
        <end position="388"/>
    </location>
</feature>
<feature type="compositionally biased region" description="Basic residues" evidence="7">
    <location>
        <begin position="809"/>
        <end position="821"/>
    </location>
</feature>
<organism evidence="9 10">
    <name type="scientific">Ziziphus jujuba var. spinosa</name>
    <dbReference type="NCBI Taxonomy" id="714518"/>
    <lineage>
        <taxon>Eukaryota</taxon>
        <taxon>Viridiplantae</taxon>
        <taxon>Streptophyta</taxon>
        <taxon>Embryophyta</taxon>
        <taxon>Tracheophyta</taxon>
        <taxon>Spermatophyta</taxon>
        <taxon>Magnoliopsida</taxon>
        <taxon>eudicotyledons</taxon>
        <taxon>Gunneridae</taxon>
        <taxon>Pentapetalae</taxon>
        <taxon>rosids</taxon>
        <taxon>fabids</taxon>
        <taxon>Rosales</taxon>
        <taxon>Rhamnaceae</taxon>
        <taxon>Paliureae</taxon>
        <taxon>Ziziphus</taxon>
    </lineage>
</organism>
<dbReference type="PROSITE" id="PS50128">
    <property type="entry name" value="SURP"/>
    <property type="match status" value="2"/>
</dbReference>
<keyword evidence="6" id="KW-0508">mRNA splicing</keyword>
<evidence type="ECO:0000313" key="9">
    <source>
        <dbReference type="EMBL" id="KAH7546756.1"/>
    </source>
</evidence>
<feature type="compositionally biased region" description="Basic and acidic residues" evidence="7">
    <location>
        <begin position="832"/>
        <end position="852"/>
    </location>
</feature>
<dbReference type="EMBL" id="JAEACU010000001">
    <property type="protein sequence ID" value="KAH7546756.1"/>
    <property type="molecule type" value="Genomic_DNA"/>
</dbReference>
<keyword evidence="3" id="KW-0694">RNA-binding</keyword>
<evidence type="ECO:0000256" key="7">
    <source>
        <dbReference type="SAM" id="MobiDB-lite"/>
    </source>
</evidence>
<keyword evidence="1" id="KW-0507">mRNA processing</keyword>
<proteinExistence type="predicted"/>
<feature type="compositionally biased region" description="Basic and acidic residues" evidence="7">
    <location>
        <begin position="270"/>
        <end position="283"/>
    </location>
</feature>
<dbReference type="PANTHER" id="PTHR13161:SF15">
    <property type="entry name" value="SPLICING FACTOR, SUPPRESSOR OF WHITE-APRICOT HOMOLOG"/>
    <property type="match status" value="1"/>
</dbReference>
<feature type="region of interest" description="Disordered" evidence="7">
    <location>
        <begin position="492"/>
        <end position="544"/>
    </location>
</feature>
<protein>
    <recommendedName>
        <fullName evidence="8">SURP motif domain-containing protein</fullName>
    </recommendedName>
</protein>
<dbReference type="AlphaFoldDB" id="A0A978W472"/>
<keyword evidence="5" id="KW-0804">Transcription</keyword>
<feature type="compositionally biased region" description="Basic and acidic residues" evidence="7">
    <location>
        <begin position="638"/>
        <end position="657"/>
    </location>
</feature>
<evidence type="ECO:0000256" key="4">
    <source>
        <dbReference type="ARBA" id="ARBA00023015"/>
    </source>
</evidence>
<keyword evidence="2" id="KW-0677">Repeat</keyword>
<feature type="compositionally biased region" description="Low complexity" evidence="7">
    <location>
        <begin position="61"/>
        <end position="70"/>
    </location>
</feature>
<feature type="compositionally biased region" description="Polar residues" evidence="7">
    <location>
        <begin position="612"/>
        <end position="623"/>
    </location>
</feature>
<dbReference type="Proteomes" id="UP000813462">
    <property type="component" value="Unassembled WGS sequence"/>
</dbReference>
<dbReference type="GO" id="GO:0000395">
    <property type="term" value="P:mRNA 5'-splice site recognition"/>
    <property type="evidence" value="ECO:0007669"/>
    <property type="project" value="TreeGrafter"/>
</dbReference>
<evidence type="ECO:0000256" key="5">
    <source>
        <dbReference type="ARBA" id="ARBA00023163"/>
    </source>
</evidence>
<dbReference type="GO" id="GO:0003723">
    <property type="term" value="F:RNA binding"/>
    <property type="evidence" value="ECO:0007669"/>
    <property type="project" value="UniProtKB-KW"/>
</dbReference>
<dbReference type="InterPro" id="IPR040397">
    <property type="entry name" value="SWAP"/>
</dbReference>
<dbReference type="Pfam" id="PF09750">
    <property type="entry name" value="DRY_EERY"/>
    <property type="match status" value="1"/>
</dbReference>
<sequence>MDLEVVGRHALLFDDDAMAAFVNSTDALVDWNSLSIDRYDVRHLLPNPPPSLTRRRHHNLSRSSSPPLLLPDASLEHELDHERYLDLPPPISDEQVADVNNDAQAVETSGYHAVAFSYGNTNESTEQEVNGAESTFYPPFPVPESLIQNLVNAWSTDGVLETQGAVQPPTEKVHQIIARTATFVSIHGGQSEIVLRVKQGDNPTFGFLMPDHHLHAYFRYLVDHQELLKSDVEGKSTEEEKKVDSGQGGGALSLLGSVYESGDDEDGITEDTREVKIDKHEETVDAASVSVSHKSEGKEPSGNVAARDELKEGDAAANKSQTPTVQPGTSKIELPILEPPSDLKRVVEKVVEFILKNGKEFEAVLVEQDRKFGRFPFLLSSNQYHPYYLEVLQKTLEAKLPRKGHVSEKRVSVGHGIDKKKALSKEGDTISSGSAGHDLPYDYDRKEKFKMVIGKSKKDEQDPPAKSNQPHVGLSVDAVAAILKAATRGIKNPGLEMFPKPSSSGQGPSDEGGYSSSFGSLHASQRQSSINKLDENREPSVSVPVAKAIAETAALAAASEADSSEASLTREQKLKAERLKRAKMFAAMLKGGAAPLKTEPSRGLSVEPPGTVVSSGNEGTNLANKEREGSSVPFEVDTSDKNEISEKKISVDECNERRSKRSYRSRSKRHEEDEEQDQEDDADDDEQGKEEEEDKRGRKHSRKKHRSHRSSHHGKNRHKHRKRHSSSKAGESQYHNNSSDDEIRPSKRSKHHSPSDSEHSRHQHKDVHSSDDEYQHSRRHHKHGGSSEDEHRHTRRHKHHSSSDGENHHRSRSTKHRKSRSKRELELEEGEICAKSDQSKASESERASREASVDLSKSYRHGKAPFQPSESTEVSDELRAKIRAMLMETL</sequence>
<feature type="compositionally biased region" description="Basic and acidic residues" evidence="7">
    <location>
        <begin position="753"/>
        <end position="776"/>
    </location>
</feature>
<feature type="region of interest" description="Disordered" evidence="7">
    <location>
        <begin position="592"/>
        <end position="875"/>
    </location>
</feature>
<feature type="region of interest" description="Disordered" evidence="7">
    <location>
        <begin position="234"/>
        <end position="333"/>
    </location>
</feature>
<dbReference type="InterPro" id="IPR035967">
    <property type="entry name" value="SWAP/Surp_sf"/>
</dbReference>
<dbReference type="SMART" id="SM01141">
    <property type="entry name" value="DRY_EERY"/>
    <property type="match status" value="1"/>
</dbReference>
<feature type="compositionally biased region" description="Polar residues" evidence="7">
    <location>
        <begin position="514"/>
        <end position="531"/>
    </location>
</feature>
<evidence type="ECO:0000313" key="10">
    <source>
        <dbReference type="Proteomes" id="UP000813462"/>
    </source>
</evidence>
<feature type="region of interest" description="Disordered" evidence="7">
    <location>
        <begin position="46"/>
        <end position="70"/>
    </location>
</feature>
<feature type="compositionally biased region" description="Polar residues" evidence="7">
    <location>
        <begin position="318"/>
        <end position="329"/>
    </location>
</feature>
<feature type="compositionally biased region" description="Basic residues" evidence="7">
    <location>
        <begin position="697"/>
        <end position="726"/>
    </location>
</feature>
<feature type="compositionally biased region" description="Basic and acidic residues" evidence="7">
    <location>
        <begin position="234"/>
        <end position="244"/>
    </location>
</feature>
<dbReference type="SUPFAM" id="SSF109905">
    <property type="entry name" value="Surp module (SWAP domain)"/>
    <property type="match status" value="2"/>
</dbReference>
<dbReference type="Gene3D" id="1.10.10.790">
    <property type="entry name" value="Surp module"/>
    <property type="match status" value="2"/>
</dbReference>
<evidence type="ECO:0000256" key="3">
    <source>
        <dbReference type="ARBA" id="ARBA00022884"/>
    </source>
</evidence>
<evidence type="ECO:0000256" key="1">
    <source>
        <dbReference type="ARBA" id="ARBA00022664"/>
    </source>
</evidence>
<reference evidence="9" key="1">
    <citation type="journal article" date="2021" name="Front. Plant Sci.">
        <title>Chromosome-Scale Genome Assembly for Chinese Sour Jujube and Insights Into Its Genome Evolution and Domestication Signature.</title>
        <authorList>
            <person name="Shen L.-Y."/>
            <person name="Luo H."/>
            <person name="Wang X.-L."/>
            <person name="Wang X.-M."/>
            <person name="Qiu X.-J."/>
            <person name="Liu H."/>
            <person name="Zhou S.-S."/>
            <person name="Jia K.-H."/>
            <person name="Nie S."/>
            <person name="Bao Y.-T."/>
            <person name="Zhang R.-G."/>
            <person name="Yun Q.-Z."/>
            <person name="Chai Y.-H."/>
            <person name="Lu J.-Y."/>
            <person name="Li Y."/>
            <person name="Zhao S.-W."/>
            <person name="Mao J.-F."/>
            <person name="Jia S.-G."/>
            <person name="Mao Y.-M."/>
        </authorList>
    </citation>
    <scope>NUCLEOTIDE SEQUENCE</scope>
    <source>
        <strain evidence="9">AT0</strain>
        <tissue evidence="9">Leaf</tissue>
    </source>
</reference>
<name>A0A978W472_ZIZJJ</name>
<feature type="compositionally biased region" description="Basic residues" evidence="7">
    <location>
        <begin position="658"/>
        <end position="668"/>
    </location>
</feature>
<feature type="domain" description="SURP motif" evidence="8">
    <location>
        <begin position="176"/>
        <end position="218"/>
    </location>
</feature>
<gene>
    <name evidence="9" type="ORF">FEM48_Zijuj01G0235200</name>
</gene>
<keyword evidence="4" id="KW-0805">Transcription regulation</keyword>
<dbReference type="SMART" id="SM00648">
    <property type="entry name" value="SWAP"/>
    <property type="match status" value="2"/>
</dbReference>
<evidence type="ECO:0000256" key="6">
    <source>
        <dbReference type="ARBA" id="ARBA00023187"/>
    </source>
</evidence>
<dbReference type="InterPro" id="IPR000061">
    <property type="entry name" value="Surp"/>
</dbReference>
<dbReference type="InterPro" id="IPR019147">
    <property type="entry name" value="SWAP_N_domain"/>
</dbReference>
<accession>A0A978W472</accession>
<dbReference type="Pfam" id="PF01805">
    <property type="entry name" value="Surp"/>
    <property type="match status" value="2"/>
</dbReference>
<feature type="region of interest" description="Disordered" evidence="7">
    <location>
        <begin position="407"/>
        <end position="441"/>
    </location>
</feature>
<feature type="compositionally biased region" description="Acidic residues" evidence="7">
    <location>
        <begin position="672"/>
        <end position="693"/>
    </location>
</feature>
<evidence type="ECO:0000259" key="8">
    <source>
        <dbReference type="PROSITE" id="PS50128"/>
    </source>
</evidence>
<feature type="compositionally biased region" description="Basic and acidic residues" evidence="7">
    <location>
        <begin position="407"/>
        <end position="428"/>
    </location>
</feature>
<evidence type="ECO:0000256" key="2">
    <source>
        <dbReference type="ARBA" id="ARBA00022737"/>
    </source>
</evidence>